<dbReference type="EMBL" id="FOXV01000011">
    <property type="protein sequence ID" value="SFQ57719.1"/>
    <property type="molecule type" value="Genomic_DNA"/>
</dbReference>
<sequence length="78" mass="8992">MTSSARLKPFSIEARLATLQKRHRELEDRIASERQRPAPCSVALQKLKRRKLGVKDEMVHFDGVLRTLDIQPDTQPRA</sequence>
<evidence type="ECO:0000313" key="1">
    <source>
        <dbReference type="EMBL" id="SFQ57719.1"/>
    </source>
</evidence>
<dbReference type="AlphaFoldDB" id="A0A1I5ZMM9"/>
<evidence type="ECO:0000313" key="2">
    <source>
        <dbReference type="Proteomes" id="UP000243106"/>
    </source>
</evidence>
<dbReference type="RefSeq" id="WP_093013735.1">
    <property type="nucleotide sequence ID" value="NZ_FOXV01000011.1"/>
</dbReference>
<name>A0A1I5ZMM9_9RHOB</name>
<proteinExistence type="predicted"/>
<keyword evidence="2" id="KW-1185">Reference proteome</keyword>
<accession>A0A1I5ZMM9</accession>
<dbReference type="Gene3D" id="6.10.280.50">
    <property type="match status" value="1"/>
</dbReference>
<dbReference type="InterPro" id="IPR038444">
    <property type="entry name" value="DUF465_sf"/>
</dbReference>
<dbReference type="STRING" id="93684.SAMN05421853_1113"/>
<organism evidence="1 2">
    <name type="scientific">Roseivivax halotolerans</name>
    <dbReference type="NCBI Taxonomy" id="93684"/>
    <lineage>
        <taxon>Bacteria</taxon>
        <taxon>Pseudomonadati</taxon>
        <taxon>Pseudomonadota</taxon>
        <taxon>Alphaproteobacteria</taxon>
        <taxon>Rhodobacterales</taxon>
        <taxon>Roseobacteraceae</taxon>
        <taxon>Roseivivax</taxon>
    </lineage>
</organism>
<reference evidence="2" key="1">
    <citation type="submission" date="2016-10" db="EMBL/GenBank/DDBJ databases">
        <authorList>
            <person name="Varghese N."/>
            <person name="Submissions S."/>
        </authorList>
    </citation>
    <scope>NUCLEOTIDE SEQUENCE [LARGE SCALE GENOMIC DNA]</scope>
    <source>
        <strain evidence="2">JCM 10271</strain>
    </source>
</reference>
<dbReference type="Pfam" id="PF04325">
    <property type="entry name" value="DUF465"/>
    <property type="match status" value="1"/>
</dbReference>
<protein>
    <recommendedName>
        <fullName evidence="3">DUF465 domain-containing protein</fullName>
    </recommendedName>
</protein>
<dbReference type="InterPro" id="IPR007420">
    <property type="entry name" value="DUF465"/>
</dbReference>
<gene>
    <name evidence="1" type="ORF">SAMN05421853_1113</name>
</gene>
<dbReference type="Proteomes" id="UP000243106">
    <property type="component" value="Unassembled WGS sequence"/>
</dbReference>
<evidence type="ECO:0008006" key="3">
    <source>
        <dbReference type="Google" id="ProtNLM"/>
    </source>
</evidence>